<evidence type="ECO:0000256" key="1">
    <source>
        <dbReference type="SAM" id="Phobius"/>
    </source>
</evidence>
<proteinExistence type="predicted"/>
<keyword evidence="3" id="KW-1185">Reference proteome</keyword>
<dbReference type="RefSeq" id="WP_058356166.1">
    <property type="nucleotide sequence ID" value="NZ_CABKVG010000008.1"/>
</dbReference>
<accession>A0ABY4E6D4</accession>
<dbReference type="InterPro" id="IPR036869">
    <property type="entry name" value="J_dom_sf"/>
</dbReference>
<dbReference type="SUPFAM" id="SSF46565">
    <property type="entry name" value="Chaperone J-domain"/>
    <property type="match status" value="1"/>
</dbReference>
<keyword evidence="1" id="KW-0472">Membrane</keyword>
<keyword evidence="1" id="KW-1133">Transmembrane helix</keyword>
<dbReference type="Proteomes" id="UP000832011">
    <property type="component" value="Chromosome"/>
</dbReference>
<name>A0ABY4E6D4_9NEIS</name>
<gene>
    <name evidence="2" type="ORF">LVJ82_02770</name>
</gene>
<keyword evidence="1" id="KW-0812">Transmembrane</keyword>
<organism evidence="2 3">
    <name type="scientific">Vitreoscilla massiliensis</name>
    <dbReference type="NCBI Taxonomy" id="1689272"/>
    <lineage>
        <taxon>Bacteria</taxon>
        <taxon>Pseudomonadati</taxon>
        <taxon>Pseudomonadota</taxon>
        <taxon>Betaproteobacteria</taxon>
        <taxon>Neisseriales</taxon>
        <taxon>Neisseriaceae</taxon>
        <taxon>Vitreoscilla</taxon>
    </lineage>
</organism>
<feature type="transmembrane region" description="Helical" evidence="1">
    <location>
        <begin position="150"/>
        <end position="172"/>
    </location>
</feature>
<evidence type="ECO:0000313" key="2">
    <source>
        <dbReference type="EMBL" id="UOO89928.1"/>
    </source>
</evidence>
<sequence length="339" mass="39681">MVNLYELLGISVNATDDEIKAAIAKHYAENSITESTLRKAKNWLLNPHIRGKYDEQLKCTYPELFQVDLSDRNTNLYEFLGIKKTNKINIIQQAIHKAEHDGRDRKAILLCKNFLLNRERKRRYDVTFKQSRLEVLKGWYQKVLSTPRNMLLALIIGTLMTGAGVYVTQMLMKAWEIISLKLEIENSITSGGLISSDIVFKEVEESDNYPDFVCGYVGENNAYNQMVYSRFIYPKTNKFIQIQYSTIDVTDYERMFDKAWKVICLGEKFDTYFEQVDNQEYLFDRLAAESQKIQDLYATGQLNQSEYAYKMEKVRIEKETLTEMVNDYFLLNQYFPGVK</sequence>
<reference evidence="2 3" key="1">
    <citation type="journal article" date="2022" name="Res Sq">
        <title>Evolution of multicellular longitudinally dividing oral cavity symbionts (Neisseriaceae).</title>
        <authorList>
            <person name="Nyongesa S."/>
            <person name="Weber P."/>
            <person name="Bernet E."/>
            <person name="Pullido F."/>
            <person name="Nieckarz M."/>
            <person name="Delaby M."/>
            <person name="Nieves C."/>
            <person name="Viehboeck T."/>
            <person name="Krause N."/>
            <person name="Rivera-Millot A."/>
            <person name="Nakamura A."/>
            <person name="Vischer N."/>
            <person name="VanNieuwenhze M."/>
            <person name="Brun Y."/>
            <person name="Cava F."/>
            <person name="Bulgheresi S."/>
            <person name="Veyrier F."/>
        </authorList>
    </citation>
    <scope>NUCLEOTIDE SEQUENCE [LARGE SCALE GENOMIC DNA]</scope>
    <source>
        <strain evidence="2 3">SN4</strain>
    </source>
</reference>
<evidence type="ECO:0000313" key="3">
    <source>
        <dbReference type="Proteomes" id="UP000832011"/>
    </source>
</evidence>
<dbReference type="EMBL" id="CP091511">
    <property type="protein sequence ID" value="UOO89928.1"/>
    <property type="molecule type" value="Genomic_DNA"/>
</dbReference>
<protein>
    <submittedName>
        <fullName evidence="2">J domain-containing protein</fullName>
    </submittedName>
</protein>